<dbReference type="SUPFAM" id="SSF55874">
    <property type="entry name" value="ATPase domain of HSP90 chaperone/DNA topoisomerase II/histidine kinase"/>
    <property type="match status" value="1"/>
</dbReference>
<accession>A0ABR0P0W6</accession>
<dbReference type="Pfam" id="PF01535">
    <property type="entry name" value="PPR"/>
    <property type="match status" value="10"/>
</dbReference>
<evidence type="ECO:0000256" key="3">
    <source>
        <dbReference type="ARBA" id="ARBA00022741"/>
    </source>
</evidence>
<evidence type="ECO:0000256" key="5">
    <source>
        <dbReference type="ARBA" id="ARBA00023186"/>
    </source>
</evidence>
<dbReference type="SUPFAM" id="SSF54211">
    <property type="entry name" value="Ribosomal protein S5 domain 2-like"/>
    <property type="match status" value="1"/>
</dbReference>
<feature type="repeat" description="PPR" evidence="6">
    <location>
        <begin position="1083"/>
        <end position="1117"/>
    </location>
</feature>
<keyword evidence="4" id="KW-0067">ATP-binding</keyword>
<evidence type="ECO:0000256" key="4">
    <source>
        <dbReference type="ARBA" id="ARBA00022840"/>
    </source>
</evidence>
<evidence type="ECO:0000256" key="6">
    <source>
        <dbReference type="PROSITE-ProRule" id="PRU00708"/>
    </source>
</evidence>
<dbReference type="CDD" id="cd16927">
    <property type="entry name" value="HATPase_Hsp90-like"/>
    <property type="match status" value="1"/>
</dbReference>
<comment type="similarity">
    <text evidence="1">Belongs to the heat shock protein 90 family.</text>
</comment>
<keyword evidence="9" id="KW-1185">Reference proteome</keyword>
<dbReference type="Gene3D" id="3.30.230.80">
    <property type="match status" value="1"/>
</dbReference>
<dbReference type="Gene3D" id="3.30.565.10">
    <property type="entry name" value="Histidine kinase-like ATPase, C-terminal domain"/>
    <property type="match status" value="2"/>
</dbReference>
<dbReference type="PRINTS" id="PR00775">
    <property type="entry name" value="HEATSHOCK90"/>
</dbReference>
<evidence type="ECO:0000256" key="7">
    <source>
        <dbReference type="SAM" id="MobiDB-lite"/>
    </source>
</evidence>
<evidence type="ECO:0000313" key="9">
    <source>
        <dbReference type="Proteomes" id="UP001358586"/>
    </source>
</evidence>
<dbReference type="PROSITE" id="PS51375">
    <property type="entry name" value="PPR"/>
    <property type="match status" value="7"/>
</dbReference>
<dbReference type="NCBIfam" id="TIGR00756">
    <property type="entry name" value="PPR"/>
    <property type="match status" value="5"/>
</dbReference>
<dbReference type="Proteomes" id="UP001358586">
    <property type="component" value="Chromosome 8"/>
</dbReference>
<dbReference type="InterPro" id="IPR036890">
    <property type="entry name" value="HATPase_C_sf"/>
</dbReference>
<feature type="repeat" description="PPR" evidence="6">
    <location>
        <begin position="807"/>
        <end position="837"/>
    </location>
</feature>
<organism evidence="8 9">
    <name type="scientific">Gossypium arboreum</name>
    <name type="common">Tree cotton</name>
    <name type="synonym">Gossypium nanking</name>
    <dbReference type="NCBI Taxonomy" id="29729"/>
    <lineage>
        <taxon>Eukaryota</taxon>
        <taxon>Viridiplantae</taxon>
        <taxon>Streptophyta</taxon>
        <taxon>Embryophyta</taxon>
        <taxon>Tracheophyta</taxon>
        <taxon>Spermatophyta</taxon>
        <taxon>Magnoliopsida</taxon>
        <taxon>eudicotyledons</taxon>
        <taxon>Gunneridae</taxon>
        <taxon>Pentapetalae</taxon>
        <taxon>rosids</taxon>
        <taxon>malvids</taxon>
        <taxon>Malvales</taxon>
        <taxon>Malvaceae</taxon>
        <taxon>Malvoideae</taxon>
        <taxon>Gossypium</taxon>
    </lineage>
</organism>
<feature type="compositionally biased region" description="Acidic residues" evidence="7">
    <location>
        <begin position="189"/>
        <end position="210"/>
    </location>
</feature>
<dbReference type="InterPro" id="IPR020568">
    <property type="entry name" value="Ribosomal_Su5_D2-typ_SF"/>
</dbReference>
<sequence>MADVHMGSESETFAFQAEINQLLSLIINTFYSNKEIFLRELISNASDALDKIRFEGLTDKSKLDAQPELFIRIIPDKANKTLSIVDSGVGMTKAGFYSAYLVAEKVIVTTKHNDDEQYIWESQAGGSFTVTRDLGGEPLGRGTKITLFLKEDQLEYLEERRIKDLVKKHSEFISYPIYLWTEKTTEKEVSDDEDEETNKEEEGDVEEVDEDKEKKSKKKKVKEVSHEWQLINKQKPIWLRKPEEITKEEYASFYKSITNDWEDHLAVKYFSVEGQLEFKAILFVPRRAPFDLFDTRKKLNNIKLYVRRVFIMDNCEELIPEYLSFVKGVVDSDDLPLNISREMLQQNKILKVIRKNLVKKCIEMFFEIAENKDDYKKFYDAFSKNIKLGQKDIYYITGESKKAVENSPFLERLKKKGYEVLFMVDAIDEYAVGQLKEYDGKKLVSATKEGLKLDEESEDEKKKREEKKKSFENLCKTIKEILGDKVEKVVVFDRIVDSHCCLVTGEYGWTANMERIMKAQALRDNSMSAYVSSKKTMEINPDNGIMEELRKRAEVDKNDKSVKDLVLLLYKTALLTSGFSLDDPNTFAGRIHRMLKLGLSIDDDEIAVDDVDMPSLEEETNEESKMEEMITVQSLPILQFPRQGKKTKDNSPYRLRNSLSSRNLSYQLLALDSVSTVQLLGSCTGSRNLELGSCIHAVVLKSRLQTSVFVNNSLLDMYTKCGCIEEAKNLFDNMPERTVASWTSMISGYCYNGLPDEGVSTFVQMLENEYPNEFTLAAALQAVAQHFNPSFICILHGYIVKSGLLEDNFLQNSLISAYAKSGILEDAIKLLERFSSRDVVSWTCVISGSVLHGFMQEALLAFFRMQEDGVMPNEVTILSIIHACSFIGRLQIIQCVHGLVSKLGWCRQELVLNSMAEMYLTNGYFREGIQLFSGYCFYGEEQYLNPATMATLLQFCGHSNNLKLGKELHGYLIKHRFSSCVVENSLIDMYAENEQNDSVIRVFARMNERDIVSWNSLITCLIKNGEFHEALELFKHMHCNARGEMRPDFISTLASIQACSNLSSLMPGQIIHGYVTKAGLISDIFIQNALIDMYGRSGRLSLAEKIFKEMPAKDPSSWNTLIAAYGINGNGRLALQAFSKLNTSSPYKPNAITFTNILSACSHTGLVEEGYEIFNRMQKEWGVEPGMEHFVCMVDLLGRSGKLEEAEAFIKEMPITPSNDVWYALLGACGFHGNICIAERVAEKLSIQDPEGIVWRVALSNIHASRGQWEDVVKVRAQLRQGMKKDGGWSTVEVEGVMFKFMVNDTRHLDSKSIYAAVNGIMKHVKECVIN</sequence>
<dbReference type="PANTHER" id="PTHR11528">
    <property type="entry name" value="HEAT SHOCK PROTEIN 90 FAMILY MEMBER"/>
    <property type="match status" value="1"/>
</dbReference>
<feature type="region of interest" description="Disordered" evidence="7">
    <location>
        <begin position="186"/>
        <end position="213"/>
    </location>
</feature>
<dbReference type="InterPro" id="IPR019805">
    <property type="entry name" value="Heat_shock_protein_90_CS"/>
</dbReference>
<dbReference type="PROSITE" id="PS00298">
    <property type="entry name" value="HSP90"/>
    <property type="match status" value="1"/>
</dbReference>
<evidence type="ECO:0000313" key="8">
    <source>
        <dbReference type="EMBL" id="KAK5812248.1"/>
    </source>
</evidence>
<proteinExistence type="inferred from homology"/>
<keyword evidence="2" id="KW-0677">Repeat</keyword>
<keyword evidence="3" id="KW-0547">Nucleotide-binding</keyword>
<dbReference type="InterPro" id="IPR037196">
    <property type="entry name" value="HSP90_C"/>
</dbReference>
<feature type="repeat" description="PPR" evidence="6">
    <location>
        <begin position="838"/>
        <end position="872"/>
    </location>
</feature>
<dbReference type="InterPro" id="IPR002885">
    <property type="entry name" value="PPR_rpt"/>
</dbReference>
<dbReference type="EMBL" id="JARKNE010000008">
    <property type="protein sequence ID" value="KAK5812248.1"/>
    <property type="molecule type" value="Genomic_DNA"/>
</dbReference>
<dbReference type="InterPro" id="IPR020575">
    <property type="entry name" value="Hsp90_N"/>
</dbReference>
<dbReference type="HAMAP" id="MF_00505">
    <property type="entry name" value="HSP90"/>
    <property type="match status" value="1"/>
</dbReference>
<dbReference type="InterPro" id="IPR011990">
    <property type="entry name" value="TPR-like_helical_dom_sf"/>
</dbReference>
<feature type="repeat" description="PPR" evidence="6">
    <location>
        <begin position="707"/>
        <end position="737"/>
    </location>
</feature>
<keyword evidence="5" id="KW-0143">Chaperone</keyword>
<gene>
    <name evidence="8" type="ORF">PVK06_027670</name>
</gene>
<dbReference type="Gene3D" id="1.25.40.10">
    <property type="entry name" value="Tetratricopeptide repeat domain"/>
    <property type="match status" value="4"/>
</dbReference>
<dbReference type="Pfam" id="PF00183">
    <property type="entry name" value="HSP90"/>
    <property type="match status" value="1"/>
</dbReference>
<feature type="repeat" description="PPR" evidence="6">
    <location>
        <begin position="1150"/>
        <end position="1185"/>
    </location>
</feature>
<protein>
    <recommendedName>
        <fullName evidence="10">Heat shock protein 83</fullName>
    </recommendedName>
</protein>
<evidence type="ECO:0000256" key="2">
    <source>
        <dbReference type="ARBA" id="ARBA00022737"/>
    </source>
</evidence>
<evidence type="ECO:0000256" key="1">
    <source>
        <dbReference type="ARBA" id="ARBA00008239"/>
    </source>
</evidence>
<feature type="repeat" description="PPR" evidence="6">
    <location>
        <begin position="1010"/>
        <end position="1040"/>
    </location>
</feature>
<dbReference type="Gene3D" id="1.20.120.790">
    <property type="entry name" value="Heat shock protein 90, C-terminal domain"/>
    <property type="match status" value="1"/>
</dbReference>
<reference evidence="8 9" key="1">
    <citation type="submission" date="2023-03" db="EMBL/GenBank/DDBJ databases">
        <title>WGS of Gossypium arboreum.</title>
        <authorList>
            <person name="Yu D."/>
        </authorList>
    </citation>
    <scope>NUCLEOTIDE SEQUENCE [LARGE SCALE GENOMIC DNA]</scope>
    <source>
        <tissue evidence="8">Leaf</tissue>
    </source>
</reference>
<evidence type="ECO:0008006" key="10">
    <source>
        <dbReference type="Google" id="ProtNLM"/>
    </source>
</evidence>
<dbReference type="Gene3D" id="3.40.50.11260">
    <property type="match status" value="1"/>
</dbReference>
<feature type="repeat" description="PPR" evidence="6">
    <location>
        <begin position="738"/>
        <end position="772"/>
    </location>
</feature>
<dbReference type="InterPro" id="IPR001404">
    <property type="entry name" value="Hsp90_fam"/>
</dbReference>
<name>A0ABR0P0W6_GOSAR</name>
<dbReference type="SUPFAM" id="SSF110942">
    <property type="entry name" value="HSP90 C-terminal domain"/>
    <property type="match status" value="1"/>
</dbReference>
<comment type="caution">
    <text evidence="8">The sequence shown here is derived from an EMBL/GenBank/DDBJ whole genome shotgun (WGS) entry which is preliminary data.</text>
</comment>